<dbReference type="Proteomes" id="UP001367676">
    <property type="component" value="Unassembled WGS sequence"/>
</dbReference>
<evidence type="ECO:0000313" key="3">
    <source>
        <dbReference type="EMBL" id="KAK7573879.1"/>
    </source>
</evidence>
<dbReference type="AlphaFoldDB" id="A0AAN9T893"/>
<evidence type="ECO:0000259" key="2">
    <source>
        <dbReference type="Pfam" id="PF08911"/>
    </source>
</evidence>
<feature type="region of interest" description="Disordered" evidence="1">
    <location>
        <begin position="46"/>
        <end position="65"/>
    </location>
</feature>
<proteinExistence type="predicted"/>
<accession>A0AAN9T893</accession>
<feature type="compositionally biased region" description="Acidic residues" evidence="1">
    <location>
        <begin position="383"/>
        <end position="393"/>
    </location>
</feature>
<dbReference type="Gene3D" id="2.30.29.30">
    <property type="entry name" value="Pleckstrin-homology domain (PH domain)/Phosphotyrosine-binding domain (PTB)"/>
    <property type="match status" value="1"/>
</dbReference>
<name>A0AAN9T893_9HEMI</name>
<dbReference type="InterPro" id="IPR015007">
    <property type="entry name" value="NUP2/50/61"/>
</dbReference>
<comment type="caution">
    <text evidence="3">The sequence shown here is derived from an EMBL/GenBank/DDBJ whole genome shotgun (WGS) entry which is preliminary data.</text>
</comment>
<protein>
    <recommendedName>
        <fullName evidence="2">Nuclear pore complex NUP2/50/61 domain-containing protein</fullName>
    </recommendedName>
</protein>
<feature type="region of interest" description="Disordered" evidence="1">
    <location>
        <begin position="309"/>
        <end position="345"/>
    </location>
</feature>
<dbReference type="EMBL" id="JBBCAQ010000037">
    <property type="protein sequence ID" value="KAK7573879.1"/>
    <property type="molecule type" value="Genomic_DNA"/>
</dbReference>
<feature type="compositionally biased region" description="Low complexity" evidence="1">
    <location>
        <begin position="134"/>
        <end position="144"/>
    </location>
</feature>
<sequence length="512" mass="56332">MSKRKPDKQLNHENWDDEDVPEEIGSFQKACADTLKGRVIKQAKRRITNNSTTDSEPKSMFAGFSGFVSQPESKKSFFNSNLTNTSTTTTSNQPYKFSFISNSAPSANSDSKSSEKVANLANDVVQTIPKRTDSPFSSSLSTKSSESESVKTNKLKELSAELQKSGSSVTSDSNKPTTPDEIFLQKLRSLNLLCAEWIIKHLNENWSYILTPIFDDYQKYLNKLKEERQRNTSTAKKVKLETTSTSTFTTPSFLQAPKPASSSSLTSTNSLFKAPDFKSSFSKVSSFSSLPPQEPPCYAFPEPPSENAPSFNFFKSSNKDESEKAKGDSGLFKFSAPPKPAETPNAAQKPLFSFSSGSSSTLNGTLFSPMANNPLVSKQQATDEVDTKEDEDATPPVVSEAITEEGSVYEKKCKVFIKKDGAFVDHGVGFIFLKLVGDEKKCQMIVRANNKLATIMLNVLLSSSIPIQLMGKNNVMLVCCPTPDSKPSSVLLRVKSTQDAEELLNKLNELRK</sequence>
<dbReference type="InterPro" id="IPR011993">
    <property type="entry name" value="PH-like_dom_sf"/>
</dbReference>
<dbReference type="GO" id="GO:0005643">
    <property type="term" value="C:nuclear pore"/>
    <property type="evidence" value="ECO:0007669"/>
    <property type="project" value="InterPro"/>
</dbReference>
<feature type="region of interest" description="Disordered" evidence="1">
    <location>
        <begin position="378"/>
        <end position="401"/>
    </location>
</feature>
<feature type="region of interest" description="Disordered" evidence="1">
    <location>
        <begin position="1"/>
        <end position="21"/>
    </location>
</feature>
<evidence type="ECO:0000256" key="1">
    <source>
        <dbReference type="SAM" id="MobiDB-lite"/>
    </source>
</evidence>
<evidence type="ECO:0000313" key="4">
    <source>
        <dbReference type="Proteomes" id="UP001367676"/>
    </source>
</evidence>
<reference evidence="3 4" key="1">
    <citation type="submission" date="2024-03" db="EMBL/GenBank/DDBJ databases">
        <title>Adaptation during the transition from Ophiocordyceps entomopathogen to insect associate is accompanied by gene loss and intensified selection.</title>
        <authorList>
            <person name="Ward C.M."/>
            <person name="Onetto C.A."/>
            <person name="Borneman A.R."/>
        </authorList>
    </citation>
    <scope>NUCLEOTIDE SEQUENCE [LARGE SCALE GENOMIC DNA]</scope>
    <source>
        <strain evidence="3">AWRI1</strain>
        <tissue evidence="3">Single Adult Female</tissue>
    </source>
</reference>
<keyword evidence="4" id="KW-1185">Reference proteome</keyword>
<feature type="compositionally biased region" description="Basic and acidic residues" evidence="1">
    <location>
        <begin position="145"/>
        <end position="154"/>
    </location>
</feature>
<feature type="domain" description="Nuclear pore complex NUP2/50/61" evidence="2">
    <location>
        <begin position="2"/>
        <end position="69"/>
    </location>
</feature>
<feature type="compositionally biased region" description="Basic and acidic residues" evidence="1">
    <location>
        <begin position="317"/>
        <end position="327"/>
    </location>
</feature>
<dbReference type="Pfam" id="PF08911">
    <property type="entry name" value="NUP50"/>
    <property type="match status" value="1"/>
</dbReference>
<feature type="region of interest" description="Disordered" evidence="1">
    <location>
        <begin position="128"/>
        <end position="154"/>
    </location>
</feature>
<dbReference type="SUPFAM" id="SSF50729">
    <property type="entry name" value="PH domain-like"/>
    <property type="match status" value="1"/>
</dbReference>
<gene>
    <name evidence="3" type="ORF">V9T40_011070</name>
</gene>
<organism evidence="3 4">
    <name type="scientific">Parthenolecanium corni</name>
    <dbReference type="NCBI Taxonomy" id="536013"/>
    <lineage>
        <taxon>Eukaryota</taxon>
        <taxon>Metazoa</taxon>
        <taxon>Ecdysozoa</taxon>
        <taxon>Arthropoda</taxon>
        <taxon>Hexapoda</taxon>
        <taxon>Insecta</taxon>
        <taxon>Pterygota</taxon>
        <taxon>Neoptera</taxon>
        <taxon>Paraneoptera</taxon>
        <taxon>Hemiptera</taxon>
        <taxon>Sternorrhyncha</taxon>
        <taxon>Coccoidea</taxon>
        <taxon>Coccidae</taxon>
        <taxon>Parthenolecanium</taxon>
    </lineage>
</organism>
<dbReference type="CDD" id="cd13170">
    <property type="entry name" value="RanBD_NUP50"/>
    <property type="match status" value="1"/>
</dbReference>